<evidence type="ECO:0000313" key="2">
    <source>
        <dbReference type="Proteomes" id="UP001596109"/>
    </source>
</evidence>
<dbReference type="RefSeq" id="WP_381429617.1">
    <property type="nucleotide sequence ID" value="NZ_JBHSNO010000001.1"/>
</dbReference>
<organism evidence="1 2">
    <name type="scientific">Sporosarcina soli</name>
    <dbReference type="NCBI Taxonomy" id="334736"/>
    <lineage>
        <taxon>Bacteria</taxon>
        <taxon>Bacillati</taxon>
        <taxon>Bacillota</taxon>
        <taxon>Bacilli</taxon>
        <taxon>Bacillales</taxon>
        <taxon>Caryophanaceae</taxon>
        <taxon>Sporosarcina</taxon>
    </lineage>
</organism>
<dbReference type="Pfam" id="PF11213">
    <property type="entry name" value="DUF3006"/>
    <property type="match status" value="1"/>
</dbReference>
<name>A0ABW0TFT7_9BACL</name>
<dbReference type="EMBL" id="JBHSNO010000001">
    <property type="protein sequence ID" value="MFC5587526.1"/>
    <property type="molecule type" value="Genomic_DNA"/>
</dbReference>
<comment type="caution">
    <text evidence="1">The sequence shown here is derived from an EMBL/GenBank/DDBJ whole genome shotgun (WGS) entry which is preliminary data.</text>
</comment>
<reference evidence="2" key="1">
    <citation type="journal article" date="2019" name="Int. J. Syst. Evol. Microbiol.">
        <title>The Global Catalogue of Microorganisms (GCM) 10K type strain sequencing project: providing services to taxonomists for standard genome sequencing and annotation.</title>
        <authorList>
            <consortium name="The Broad Institute Genomics Platform"/>
            <consortium name="The Broad Institute Genome Sequencing Center for Infectious Disease"/>
            <person name="Wu L."/>
            <person name="Ma J."/>
        </authorList>
    </citation>
    <scope>NUCLEOTIDE SEQUENCE [LARGE SCALE GENOMIC DNA]</scope>
    <source>
        <strain evidence="2">CGMCC 4.1434</strain>
    </source>
</reference>
<dbReference type="Proteomes" id="UP001596109">
    <property type="component" value="Unassembled WGS sequence"/>
</dbReference>
<accession>A0ABW0TFT7</accession>
<gene>
    <name evidence="1" type="ORF">ACFPRA_01215</name>
</gene>
<evidence type="ECO:0000313" key="1">
    <source>
        <dbReference type="EMBL" id="MFC5587526.1"/>
    </source>
</evidence>
<keyword evidence="2" id="KW-1185">Reference proteome</keyword>
<sequence length="81" mass="9333">MNKVKYTLDRIEEGQYVFLEHPAEENQLLIPAEEITGGIVEGDIVLISKTESGYEIERLIEETEITRDKVNSLLEKLKNKK</sequence>
<protein>
    <submittedName>
        <fullName evidence="1">DUF3006 domain-containing protein</fullName>
    </submittedName>
</protein>
<dbReference type="InterPro" id="IPR021377">
    <property type="entry name" value="DUF3006"/>
</dbReference>
<proteinExistence type="predicted"/>